<keyword evidence="6 7" id="KW-0274">FAD</keyword>
<dbReference type="OrthoDB" id="9806179at2"/>
<dbReference type="AlphaFoldDB" id="Q97EM8"/>
<evidence type="ECO:0000313" key="4">
    <source>
        <dbReference type="EMBL" id="AAK81022.1"/>
    </source>
</evidence>
<proteinExistence type="evidence at protein level"/>
<feature type="binding site" evidence="6 7">
    <location>
        <position position="220"/>
    </location>
    <ligand>
        <name>FAD</name>
        <dbReference type="ChEBI" id="CHEBI:57692"/>
        <label>2</label>
    </ligand>
</feature>
<feature type="binding site" evidence="8">
    <location>
        <position position="34"/>
    </location>
    <ligand>
        <name>FAD</name>
        <dbReference type="ChEBI" id="CHEBI:57692"/>
        <label>1</label>
    </ligand>
</feature>
<feature type="binding site" evidence="8">
    <location>
        <position position="255"/>
    </location>
    <ligand>
        <name>FAD</name>
        <dbReference type="ChEBI" id="CHEBI:57692"/>
        <label>3</label>
    </ligand>
</feature>
<keyword evidence="6 7" id="KW-0002">3D-structure</keyword>
<evidence type="ECO:0000256" key="1">
    <source>
        <dbReference type="ARBA" id="ARBA00022630"/>
    </source>
</evidence>
<dbReference type="RefSeq" id="WP_010966363.1">
    <property type="nucleotide sequence ID" value="NC_003030.1"/>
</dbReference>
<organism evidence="4 5">
    <name type="scientific">Clostridium acetobutylicum (strain ATCC 824 / DSM 792 / JCM 1419 / IAM 19013 / LMG 5710 / NBRC 13948 / NRRL B-527 / VKM B-1787 / 2291 / W)</name>
    <dbReference type="NCBI Taxonomy" id="272562"/>
    <lineage>
        <taxon>Bacteria</taxon>
        <taxon>Bacillati</taxon>
        <taxon>Bacillota</taxon>
        <taxon>Clostridia</taxon>
        <taxon>Eubacteriales</taxon>
        <taxon>Clostridiaceae</taxon>
        <taxon>Clostridium</taxon>
    </lineage>
</organism>
<feature type="domain" description="FAD/NAD(P)-binding" evidence="3">
    <location>
        <begin position="4"/>
        <end position="270"/>
    </location>
</feature>
<dbReference type="PDBsum" id="6GNB"/>
<feature type="binding site" evidence="8">
    <location>
        <position position="11"/>
    </location>
    <ligand>
        <name>FAD</name>
        <dbReference type="ChEBI" id="CHEBI:57692"/>
        <label>1</label>
    </ligand>
</feature>
<dbReference type="STRING" id="272562.CA_C3082"/>
<feature type="binding site" evidence="8">
    <location>
        <position position="255"/>
    </location>
    <ligand>
        <name>FAD</name>
        <dbReference type="ChEBI" id="CHEBI:57692"/>
        <label>1</label>
    </ligand>
</feature>
<dbReference type="PRINTS" id="PR00368">
    <property type="entry name" value="FADPNR"/>
</dbReference>
<keyword evidence="6 7" id="KW-0547">Nucleotide-binding</keyword>
<gene>
    <name evidence="4" type="ordered locus">CA_C3082</name>
</gene>
<dbReference type="Proteomes" id="UP000000814">
    <property type="component" value="Chromosome"/>
</dbReference>
<feature type="binding site" evidence="6 7">
    <location>
        <position position="255"/>
    </location>
    <ligand>
        <name>FAD</name>
        <dbReference type="ChEBI" id="CHEBI:57692"/>
        <label>2</label>
    </ligand>
</feature>
<feature type="disulfide bond" evidence="6 7">
    <location>
        <begin position="131"/>
        <end position="134"/>
    </location>
</feature>
<dbReference type="Gene3D" id="3.50.50.60">
    <property type="entry name" value="FAD/NAD(P)-binding domain"/>
    <property type="match status" value="2"/>
</dbReference>
<dbReference type="PATRIC" id="fig|272562.8.peg.3265"/>
<keyword evidence="1 6" id="KW-0285">Flavoprotein</keyword>
<dbReference type="GO" id="GO:0000166">
    <property type="term" value="F:nucleotide binding"/>
    <property type="evidence" value="ECO:0007669"/>
    <property type="project" value="UniProtKB-KW"/>
</dbReference>
<feature type="binding site" evidence="8">
    <location>
        <position position="81"/>
    </location>
    <ligand>
        <name>FAD</name>
        <dbReference type="ChEBI" id="CHEBI:57692"/>
        <label>3</label>
    </ligand>
</feature>
<evidence type="ECO:0000313" key="5">
    <source>
        <dbReference type="Proteomes" id="UP000000814"/>
    </source>
</evidence>
<dbReference type="InterPro" id="IPR036188">
    <property type="entry name" value="FAD/NAD-bd_sf"/>
</dbReference>
<feature type="binding site" evidence="8">
    <location>
        <position position="263"/>
    </location>
    <ligand>
        <name>FAD</name>
        <dbReference type="ChEBI" id="CHEBI:57692"/>
        <label>3</label>
    </ligand>
</feature>
<dbReference type="PDB" id="6GND">
    <property type="method" value="X-ray"/>
    <property type="resolution" value="2.89 A"/>
    <property type="chains" value="A/C/E/G=1-285"/>
</dbReference>
<evidence type="ECO:0007829" key="8">
    <source>
        <dbReference type="PDB" id="6GND"/>
    </source>
</evidence>
<protein>
    <submittedName>
        <fullName evidence="4">Thioredoxin reductase</fullName>
    </submittedName>
</protein>
<evidence type="ECO:0000259" key="3">
    <source>
        <dbReference type="Pfam" id="PF07992"/>
    </source>
</evidence>
<keyword evidence="2" id="KW-0560">Oxidoreductase</keyword>
<feature type="binding site" evidence="8">
    <location>
        <position position="14"/>
    </location>
    <ligand>
        <name>FAD</name>
        <dbReference type="ChEBI" id="CHEBI:57692"/>
        <label>1</label>
    </ligand>
</feature>
<dbReference type="InterPro" id="IPR023753">
    <property type="entry name" value="FAD/NAD-binding_dom"/>
</dbReference>
<dbReference type="KEGG" id="cac:CA_C3082"/>
<keyword evidence="5" id="KW-1185">Reference proteome</keyword>
<dbReference type="EMBL" id="AE001437">
    <property type="protein sequence ID" value="AAK81022.1"/>
    <property type="molecule type" value="Genomic_DNA"/>
</dbReference>
<evidence type="ECO:0000256" key="2">
    <source>
        <dbReference type="ARBA" id="ARBA00023002"/>
    </source>
</evidence>
<dbReference type="PDBsum" id="6GNA"/>
<name>Q97EM8_CLOAB</name>
<dbReference type="SMR" id="Q97EM8"/>
<feature type="binding site" evidence="8">
    <location>
        <position position="81"/>
    </location>
    <ligand>
        <name>FAD</name>
        <dbReference type="ChEBI" id="CHEBI:57692"/>
        <label>1</label>
    </ligand>
</feature>
<feature type="binding site" evidence="6 7">
    <location>
        <position position="49"/>
    </location>
    <ligand>
        <name>FAD</name>
        <dbReference type="ChEBI" id="CHEBI:57692"/>
        <label>2</label>
    </ligand>
</feature>
<dbReference type="SUPFAM" id="SSF51905">
    <property type="entry name" value="FAD/NAD(P)-binding domain"/>
    <property type="match status" value="1"/>
</dbReference>
<feature type="binding site" evidence="8">
    <location>
        <position position="14"/>
    </location>
    <ligand>
        <name>FAD</name>
        <dbReference type="ChEBI" id="CHEBI:57692"/>
        <label>3</label>
    </ligand>
</feature>
<dbReference type="GO" id="GO:0016491">
    <property type="term" value="F:oxidoreductase activity"/>
    <property type="evidence" value="ECO:0007669"/>
    <property type="project" value="UniProtKB-KW"/>
</dbReference>
<feature type="binding site" evidence="6 7">
    <location>
        <position position="81"/>
    </location>
    <ligand>
        <name>FAD</name>
        <dbReference type="ChEBI" id="CHEBI:57692"/>
        <label>2</label>
    </ligand>
</feature>
<feature type="binding site" evidence="8">
    <location>
        <position position="38"/>
    </location>
    <ligand>
        <name>FAD</name>
        <dbReference type="ChEBI" id="CHEBI:57692"/>
        <label>1</label>
    </ligand>
</feature>
<feature type="binding site" evidence="8">
    <location>
        <position position="262"/>
    </location>
    <ligand>
        <name>FAD</name>
        <dbReference type="ChEBI" id="CHEBI:57692"/>
        <label>3</label>
    </ligand>
</feature>
<dbReference type="InterPro" id="IPR050097">
    <property type="entry name" value="Ferredoxin-NADP_redctase_2"/>
</dbReference>
<dbReference type="PRINTS" id="PR00469">
    <property type="entry name" value="PNDRDTASEII"/>
</dbReference>
<accession>Q97EM8</accession>
<feature type="binding site" evidence="8">
    <location>
        <position position="49"/>
    </location>
    <ligand>
        <name>FAD</name>
        <dbReference type="ChEBI" id="CHEBI:57692"/>
        <label>1</label>
    </ligand>
</feature>
<dbReference type="PDB" id="6GNB">
    <property type="method" value="X-ray"/>
    <property type="resolution" value="1.90 A"/>
    <property type="chains" value="A=1-285"/>
</dbReference>
<dbReference type="PDB" id="6GNA">
    <property type="method" value="X-ray"/>
    <property type="resolution" value="1.29 A"/>
    <property type="chains" value="A=1-285"/>
</dbReference>
<dbReference type="PANTHER" id="PTHR48105">
    <property type="entry name" value="THIOREDOXIN REDUCTASE 1-RELATED-RELATED"/>
    <property type="match status" value="1"/>
</dbReference>
<evidence type="ECO:0007829" key="6">
    <source>
        <dbReference type="PDB" id="6GNA"/>
    </source>
</evidence>
<feature type="binding site" evidence="8">
    <location>
        <position position="262"/>
    </location>
    <ligand>
        <name>FAD</name>
        <dbReference type="ChEBI" id="CHEBI:57692"/>
        <label>1</label>
        <note>covalent</note>
    </ligand>
</feature>
<dbReference type="HOGENOM" id="CLU_031864_5_3_9"/>
<dbReference type="Pfam" id="PF07992">
    <property type="entry name" value="Pyr_redox_2"/>
    <property type="match status" value="1"/>
</dbReference>
<reference evidence="6 7" key="2">
    <citation type="journal article" date="2018" name="Proc. Natl. Acad. Sci. U.S.A.">
        <title>Ferredoxin-linked flavoenzyme defines a family of pyridine nucleotide-independent thioredoxin reductases.</title>
        <authorList>
            <person name="Buey R.M."/>
            <person name="Fernandez-Justel D."/>
            <person name="de Pereda J.M."/>
            <person name="Revuelta J.L."/>
            <person name="Schurmann P."/>
            <person name="Buchanan B.B."/>
            <person name="Balsera M."/>
        </authorList>
    </citation>
    <scope>X-RAY CRYSTALLOGRAPHY (1.29 ANGSTROMS) IN COMPLEX WITH FAD</scope>
    <scope>DISULFIDE BONDS</scope>
</reference>
<feature type="binding site" evidence="6 7">
    <location>
        <position position="14"/>
    </location>
    <ligand>
        <name>FAD</name>
        <dbReference type="ChEBI" id="CHEBI:57692"/>
        <label>2</label>
    </ligand>
</feature>
<feature type="binding site" evidence="6 7">
    <location>
        <position position="11"/>
    </location>
    <ligand>
        <name>FAD</name>
        <dbReference type="ChEBI" id="CHEBI:57692"/>
        <label>2</label>
    </ligand>
</feature>
<dbReference type="PDBsum" id="6GND"/>
<sequence>MERYDIAIIGSGPAGLASAINAKTRNKSVIVFGSSDLSKKLTLAPVINNYLGFYGIRGAELQEKFKEHIDNMGIQIENVKVNNIYAMGEYFSIMTSKDTYEASKVILAMGMEHTKPLKGEDKFLGRGVGYCATCDAPLYKGKIVTIVGYNKEAESEANYLAELASKVYYVPRYKDEYQLVSAVEIVKDVPVEIVGDKKVEKLKLKSRELETDGVFVLKDSAPPEQLVPGLYVEDGHIKVNRKMETNIDGCYAAGDCTGKPYQYMKAVGEGQVAALNAVEKLYTKA</sequence>
<feature type="binding site" evidence="8">
    <location>
        <position position="49"/>
    </location>
    <ligand>
        <name>FAD</name>
        <dbReference type="ChEBI" id="CHEBI:57692"/>
        <label>3</label>
    </ligand>
</feature>
<dbReference type="PIR" id="C97279">
    <property type="entry name" value="C97279"/>
</dbReference>
<feature type="binding site" evidence="6 7">
    <location>
        <position position="38"/>
    </location>
    <ligand>
        <name>FAD</name>
        <dbReference type="ChEBI" id="CHEBI:57692"/>
        <label>2</label>
    </ligand>
</feature>
<dbReference type="eggNOG" id="COG0492">
    <property type="taxonomic scope" value="Bacteria"/>
</dbReference>
<feature type="binding site" evidence="6 7">
    <location>
        <position position="219"/>
    </location>
    <ligand>
        <name>FAD</name>
        <dbReference type="ChEBI" id="CHEBI:57692"/>
        <label>2</label>
    </ligand>
</feature>
<reference evidence="4 5" key="1">
    <citation type="journal article" date="2001" name="J. Bacteriol.">
        <title>Genome sequence and comparative analysis of the solvent-producing bacterium Clostridium acetobutylicum.</title>
        <authorList>
            <person name="Nolling J."/>
            <person name="Breton G."/>
            <person name="Omelchenko M.V."/>
            <person name="Makarova K.S."/>
            <person name="Zeng Q."/>
            <person name="Gibson R."/>
            <person name="Lee H.M."/>
            <person name="Dubois J."/>
            <person name="Qiu D."/>
            <person name="Hitti J."/>
            <person name="Wolf Y.I."/>
            <person name="Tatusov R.L."/>
            <person name="Sabathe F."/>
            <person name="Doucette-Stamm L."/>
            <person name="Soucaille P."/>
            <person name="Daly M.J."/>
            <person name="Bennett G.N."/>
            <person name="Koonin E.V."/>
            <person name="Smith D.R."/>
        </authorList>
    </citation>
    <scope>NUCLEOTIDE SEQUENCE [LARGE SCALE GENOMIC DNA]</scope>
    <source>
        <strain evidence="5">ATCC 824 / DSM 792 / JCM 1419 / LMG 5710 / VKM B-1787</strain>
    </source>
</reference>
<feature type="binding site" evidence="6 7">
    <location>
        <position position="263"/>
    </location>
    <ligand>
        <name>FAD</name>
        <dbReference type="ChEBI" id="CHEBI:57692"/>
        <label>2</label>
    </ligand>
</feature>
<dbReference type="GeneID" id="44999569"/>
<feature type="binding site" evidence="8">
    <location>
        <position position="263"/>
    </location>
    <ligand>
        <name>FAD</name>
        <dbReference type="ChEBI" id="CHEBI:57692"/>
        <label>1</label>
    </ligand>
</feature>
<evidence type="ECO:0007829" key="7">
    <source>
        <dbReference type="PDB" id="6GNB"/>
    </source>
</evidence>